<sequence>MSPPLLTICICGGSAAAGQAKRSNTKTSARALIGPPPVLLSNDWHRLPGRVGDRRRPRGVGGRAARLGRLWCLGAWRSGRRPAAAWPGRRTPRRGRGLAGRLPVAAVCRLAERRAGARRRYSAAAPARIGFWRQ</sequence>
<proteinExistence type="predicted"/>
<reference evidence="1" key="1">
    <citation type="submission" date="2020-05" db="EMBL/GenBank/DDBJ databases">
        <title>WGS assembly of Panicum virgatum.</title>
        <authorList>
            <person name="Lovell J.T."/>
            <person name="Jenkins J."/>
            <person name="Shu S."/>
            <person name="Juenger T.E."/>
            <person name="Schmutz J."/>
        </authorList>
    </citation>
    <scope>NUCLEOTIDE SEQUENCE</scope>
    <source>
        <strain evidence="1">AP13</strain>
    </source>
</reference>
<dbReference type="EMBL" id="CM029053">
    <property type="protein sequence ID" value="KAG2551845.1"/>
    <property type="molecule type" value="Genomic_DNA"/>
</dbReference>
<dbReference type="Proteomes" id="UP000823388">
    <property type="component" value="Chromosome 9K"/>
</dbReference>
<dbReference type="AlphaFoldDB" id="A0A8T0NTG9"/>
<protein>
    <submittedName>
        <fullName evidence="1">Uncharacterized protein</fullName>
    </submittedName>
</protein>
<organism evidence="1 2">
    <name type="scientific">Panicum virgatum</name>
    <name type="common">Blackwell switchgrass</name>
    <dbReference type="NCBI Taxonomy" id="38727"/>
    <lineage>
        <taxon>Eukaryota</taxon>
        <taxon>Viridiplantae</taxon>
        <taxon>Streptophyta</taxon>
        <taxon>Embryophyta</taxon>
        <taxon>Tracheophyta</taxon>
        <taxon>Spermatophyta</taxon>
        <taxon>Magnoliopsida</taxon>
        <taxon>Liliopsida</taxon>
        <taxon>Poales</taxon>
        <taxon>Poaceae</taxon>
        <taxon>PACMAD clade</taxon>
        <taxon>Panicoideae</taxon>
        <taxon>Panicodae</taxon>
        <taxon>Paniceae</taxon>
        <taxon>Panicinae</taxon>
        <taxon>Panicum</taxon>
        <taxon>Panicum sect. Hiantes</taxon>
    </lineage>
</organism>
<name>A0A8T0NTG9_PANVG</name>
<gene>
    <name evidence="1" type="ORF">PVAP13_9KG448485</name>
</gene>
<comment type="caution">
    <text evidence="1">The sequence shown here is derived from an EMBL/GenBank/DDBJ whole genome shotgun (WGS) entry which is preliminary data.</text>
</comment>
<accession>A0A8T0NTG9</accession>
<evidence type="ECO:0000313" key="1">
    <source>
        <dbReference type="EMBL" id="KAG2551845.1"/>
    </source>
</evidence>
<keyword evidence="2" id="KW-1185">Reference proteome</keyword>
<evidence type="ECO:0000313" key="2">
    <source>
        <dbReference type="Proteomes" id="UP000823388"/>
    </source>
</evidence>